<keyword evidence="3" id="KW-1185">Reference proteome</keyword>
<dbReference type="PANTHER" id="PTHR11012:SF30">
    <property type="entry name" value="PROTEIN KINASE-LIKE DOMAIN-CONTAINING"/>
    <property type="match status" value="1"/>
</dbReference>
<sequence>MEPELFIKGALQGDSVVLQGVLQSLWSGYGQIARYQVKRGSESFSVILKSINWRDIQAHPRGWQSDLSHQRKVTSYKVENHWYQHWSQLCDERDRVAKRLGSWEKEETLYLLLEDLDEAGFSRRMGQLSLEQVTTVLHWLACFHGRFLTLEVSQDWPEGLWPRGTYWHLSTRPNEWQAMADSPSKEAASALDHALASATYQTLVHGDAKVANFCFSEDAQAVAAVDFQYVGRGIGSQDVAYFLGSCLSEQLLAEYLDYLLDVYFSELSRCIVARGESPDLAESVAQEWYRLFPVAWADFHRFILGWSPTHHKNTHFSERLAQKGVDYLRCK</sequence>
<evidence type="ECO:0000259" key="1">
    <source>
        <dbReference type="SMART" id="SM00587"/>
    </source>
</evidence>
<dbReference type="PANTHER" id="PTHR11012">
    <property type="entry name" value="PROTEIN KINASE-LIKE DOMAIN-CONTAINING"/>
    <property type="match status" value="1"/>
</dbReference>
<reference evidence="3" key="1">
    <citation type="journal article" date="2019" name="Int. J. Syst. Evol. Microbiol.">
        <title>The Global Catalogue of Microorganisms (GCM) 10K type strain sequencing project: providing services to taxonomists for standard genome sequencing and annotation.</title>
        <authorList>
            <consortium name="The Broad Institute Genomics Platform"/>
            <consortium name="The Broad Institute Genome Sequencing Center for Infectious Disease"/>
            <person name="Wu L."/>
            <person name="Ma J."/>
        </authorList>
    </citation>
    <scope>NUCLEOTIDE SEQUENCE [LARGE SCALE GENOMIC DNA]</scope>
    <source>
        <strain evidence="3">JCM 30774</strain>
    </source>
</reference>
<name>A0ABW4B410_9GAMM</name>
<dbReference type="RefSeq" id="WP_377368020.1">
    <property type="nucleotide sequence ID" value="NZ_JBHTMN010000013.1"/>
</dbReference>
<evidence type="ECO:0000313" key="2">
    <source>
        <dbReference type="EMBL" id="MFD1384105.1"/>
    </source>
</evidence>
<comment type="caution">
    <text evidence="2">The sequence shown here is derived from an EMBL/GenBank/DDBJ whole genome shotgun (WGS) entry which is preliminary data.</text>
</comment>
<dbReference type="Proteomes" id="UP001597059">
    <property type="component" value="Unassembled WGS sequence"/>
</dbReference>
<feature type="domain" description="CHK kinase-like" evidence="1">
    <location>
        <begin position="111"/>
        <end position="273"/>
    </location>
</feature>
<dbReference type="EMBL" id="JBHTMN010000013">
    <property type="protein sequence ID" value="MFD1384105.1"/>
    <property type="molecule type" value="Genomic_DNA"/>
</dbReference>
<dbReference type="SUPFAM" id="SSF56112">
    <property type="entry name" value="Protein kinase-like (PK-like)"/>
    <property type="match status" value="1"/>
</dbReference>
<protein>
    <submittedName>
        <fullName evidence="2">Phosphotransferase</fullName>
    </submittedName>
</protein>
<dbReference type="InterPro" id="IPR011009">
    <property type="entry name" value="Kinase-like_dom_sf"/>
</dbReference>
<accession>A0ABW4B410</accession>
<dbReference type="InterPro" id="IPR015897">
    <property type="entry name" value="CHK_kinase-like"/>
</dbReference>
<dbReference type="SMART" id="SM00587">
    <property type="entry name" value="CHK"/>
    <property type="match status" value="1"/>
</dbReference>
<dbReference type="Pfam" id="PF02958">
    <property type="entry name" value="EcKL"/>
    <property type="match status" value="1"/>
</dbReference>
<evidence type="ECO:0000313" key="3">
    <source>
        <dbReference type="Proteomes" id="UP001597059"/>
    </source>
</evidence>
<organism evidence="2 3">
    <name type="scientific">Rhodanobacter aciditrophus</name>
    <dbReference type="NCBI Taxonomy" id="1623218"/>
    <lineage>
        <taxon>Bacteria</taxon>
        <taxon>Pseudomonadati</taxon>
        <taxon>Pseudomonadota</taxon>
        <taxon>Gammaproteobacteria</taxon>
        <taxon>Lysobacterales</taxon>
        <taxon>Rhodanobacteraceae</taxon>
        <taxon>Rhodanobacter</taxon>
    </lineage>
</organism>
<dbReference type="Gene3D" id="3.90.1200.10">
    <property type="match status" value="1"/>
</dbReference>
<dbReference type="InterPro" id="IPR004119">
    <property type="entry name" value="EcKL"/>
</dbReference>
<proteinExistence type="predicted"/>
<gene>
    <name evidence="2" type="ORF">ACFQ45_12045</name>
</gene>